<dbReference type="PANTHER" id="PTHR48099:SF5">
    <property type="entry name" value="C-1-TETRAHYDROFOLATE SYNTHASE, CYTOPLASMIC"/>
    <property type="match status" value="1"/>
</dbReference>
<reference evidence="5 6" key="1">
    <citation type="submission" date="2016-08" db="EMBL/GenBank/DDBJ databases">
        <authorList>
            <consortium name="Pathogen Informatics"/>
        </authorList>
    </citation>
    <scope>NUCLEOTIDE SEQUENCE [LARGE SCALE GENOMIC DNA]</scope>
    <source>
        <strain evidence="5 6">DS</strain>
    </source>
</reference>
<sequence>MKPDLLIGLPVSEKIDQLVLKQIENYKRESLENGIKFKGKKKLYVIYSKNVVAYSYLYVLLKKSIYLKLDIIFILVKVDKKYSQEKLINLIKKVNKKKGDNTSILILSPLSFHINKFYVSKFINEKKDIDASNNNTIFQVLNIKKSLLKFFGLDTNFTNKNEKNVNLVSIYTYIPPYKKRDNIYDTYTNDISNKEQIIDAINADNQCVSPQWFISMVHIQNFIYLIQLFFSLFQLLLFRYYLFIIINIKYPLIYYIKNVLANNCEEIYKKGKVEEDNANIKKVIVKSTNYYRDNSSNWCIKRFLKNVPQNMDTEIYNYLNEFTKYNIPCCVHSIILFIKYYNIKIENKKILILNNNINIFLTLFYFFYKIGISTTVYDAVNGYTICRYNKEAKKKNKQIYFFMKIDKKKKKKLYVHDENDFKNKIRKFINNYIYNINKHIQKKPYQKKCHNFRSRHKFNIYNLIKKKKKKKLCTSKVENKTQGTNESTNPIESSCLYRRKCFSIKYRKKRVYEQRKVQKKRKRRNINRRTLQKTDVCNDSSEKNECRKEELKNRYNKILLKNDKLKLEFANKLSKFFKNYEIFGDVDLNCRKKSSYISAVPGGIGPITTSMLFYNLYFKKNP</sequence>
<gene>
    <name evidence="5" type="ORF">PCHDS_000290700</name>
</gene>
<evidence type="ECO:0000256" key="1">
    <source>
        <dbReference type="ARBA" id="ARBA00012859"/>
    </source>
</evidence>
<dbReference type="InterPro" id="IPR020631">
    <property type="entry name" value="THF_DH/CycHdrlase_NAD-bd_dom"/>
</dbReference>
<dbReference type="GO" id="GO:0004477">
    <property type="term" value="F:methenyltetrahydrofolate cyclohydrolase activity"/>
    <property type="evidence" value="ECO:0007669"/>
    <property type="project" value="TreeGrafter"/>
</dbReference>
<proteinExistence type="predicted"/>
<evidence type="ECO:0000313" key="6">
    <source>
        <dbReference type="Proteomes" id="UP000507536"/>
    </source>
</evidence>
<feature type="transmembrane region" description="Helical" evidence="2">
    <location>
        <begin position="222"/>
        <end position="242"/>
    </location>
</feature>
<protein>
    <recommendedName>
        <fullName evidence="1">methylenetetrahydrofolate dehydrogenase (NADP(+))</fullName>
        <ecNumber evidence="1">1.5.1.5</ecNumber>
    </recommendedName>
</protein>
<evidence type="ECO:0000313" key="5">
    <source>
        <dbReference type="EMBL" id="SCM22678.1"/>
    </source>
</evidence>
<dbReference type="Gene3D" id="3.40.50.10860">
    <property type="entry name" value="Leucine Dehydrogenase, chain A, domain 1"/>
    <property type="match status" value="2"/>
</dbReference>
<dbReference type="PANTHER" id="PTHR48099">
    <property type="entry name" value="C-1-TETRAHYDROFOLATE SYNTHASE, CYTOPLASMIC-RELATED"/>
    <property type="match status" value="1"/>
</dbReference>
<feature type="transmembrane region" description="Helical" evidence="2">
    <location>
        <begin position="596"/>
        <end position="617"/>
    </location>
</feature>
<dbReference type="GO" id="GO:0005829">
    <property type="term" value="C:cytosol"/>
    <property type="evidence" value="ECO:0007669"/>
    <property type="project" value="TreeGrafter"/>
</dbReference>
<dbReference type="Proteomes" id="UP000507536">
    <property type="component" value="Chromosome 11"/>
</dbReference>
<keyword evidence="2" id="KW-1133">Transmembrane helix</keyword>
<evidence type="ECO:0000259" key="3">
    <source>
        <dbReference type="Pfam" id="PF00763"/>
    </source>
</evidence>
<keyword evidence="2" id="KW-0472">Membrane</keyword>
<dbReference type="Gene3D" id="3.40.50.720">
    <property type="entry name" value="NAD(P)-binding Rossmann-like Domain"/>
    <property type="match status" value="1"/>
</dbReference>
<keyword evidence="2" id="KW-0812">Transmembrane</keyword>
<dbReference type="EMBL" id="LT608191">
    <property type="protein sequence ID" value="SCM22678.1"/>
    <property type="molecule type" value="Genomic_DNA"/>
</dbReference>
<feature type="domain" description="Tetrahydrofolate dehydrogenase/cyclohydrolase NAD(P)-binding" evidence="4">
    <location>
        <begin position="578"/>
        <end position="617"/>
    </location>
</feature>
<feature type="transmembrane region" description="Helical" evidence="2">
    <location>
        <begin position="350"/>
        <end position="368"/>
    </location>
</feature>
<evidence type="ECO:0000259" key="4">
    <source>
        <dbReference type="Pfam" id="PF02882"/>
    </source>
</evidence>
<dbReference type="AlphaFoldDB" id="A0A1C6YHN1"/>
<evidence type="ECO:0000256" key="2">
    <source>
        <dbReference type="SAM" id="Phobius"/>
    </source>
</evidence>
<feature type="domain" description="Tetrahydrofolate dehydrogenase/cyclohydrolase catalytic" evidence="3">
    <location>
        <begin position="10"/>
        <end position="130"/>
    </location>
</feature>
<dbReference type="InterPro" id="IPR020630">
    <property type="entry name" value="THF_DH/CycHdrlase_cat_dom"/>
</dbReference>
<dbReference type="Pfam" id="PF02882">
    <property type="entry name" value="THF_DHG_CYH_C"/>
    <property type="match status" value="1"/>
</dbReference>
<dbReference type="InterPro" id="IPR046346">
    <property type="entry name" value="Aminoacid_DH-like_N_sf"/>
</dbReference>
<dbReference type="SUPFAM" id="SSF53223">
    <property type="entry name" value="Aminoacid dehydrogenase-like, N-terminal domain"/>
    <property type="match status" value="1"/>
</dbReference>
<dbReference type="Pfam" id="PF00763">
    <property type="entry name" value="THF_DHG_CYH"/>
    <property type="match status" value="1"/>
</dbReference>
<organism evidence="5 6">
    <name type="scientific">Plasmodium chabaudi adami</name>
    <dbReference type="NCBI Taxonomy" id="5826"/>
    <lineage>
        <taxon>Eukaryota</taxon>
        <taxon>Sar</taxon>
        <taxon>Alveolata</taxon>
        <taxon>Apicomplexa</taxon>
        <taxon>Aconoidasida</taxon>
        <taxon>Haemosporida</taxon>
        <taxon>Plasmodiidae</taxon>
        <taxon>Plasmodium</taxon>
        <taxon>Plasmodium (Vinckeia)</taxon>
    </lineage>
</organism>
<dbReference type="GO" id="GO:0035999">
    <property type="term" value="P:tetrahydrofolate interconversion"/>
    <property type="evidence" value="ECO:0007669"/>
    <property type="project" value="TreeGrafter"/>
</dbReference>
<keyword evidence="5" id="KW-0378">Hydrolase</keyword>
<name>A0A1C6YHN1_PLACE</name>
<accession>A0A1C6YHN1</accession>
<dbReference type="EC" id="1.5.1.5" evidence="1"/>
<dbReference type="GO" id="GO:0004488">
    <property type="term" value="F:methylenetetrahydrofolate dehydrogenase (NADP+) activity"/>
    <property type="evidence" value="ECO:0007669"/>
    <property type="project" value="UniProtKB-EC"/>
</dbReference>